<dbReference type="InterPro" id="IPR014732">
    <property type="entry name" value="OMPdecase"/>
</dbReference>
<evidence type="ECO:0000256" key="1">
    <source>
        <dbReference type="ARBA" id="ARBA00002356"/>
    </source>
</evidence>
<feature type="active site" description="Proton donor" evidence="7">
    <location>
        <position position="67"/>
    </location>
</feature>
<keyword evidence="3 7" id="KW-0210">Decarboxylase</keyword>
<reference evidence="11" key="1">
    <citation type="journal article" date="2019" name="Int. J. Syst. Evol. Microbiol.">
        <title>The Global Catalogue of Microorganisms (GCM) 10K type strain sequencing project: providing services to taxonomists for standard genome sequencing and annotation.</title>
        <authorList>
            <consortium name="The Broad Institute Genomics Platform"/>
            <consortium name="The Broad Institute Genome Sequencing Center for Infectious Disease"/>
            <person name="Wu L."/>
            <person name="Ma J."/>
        </authorList>
    </citation>
    <scope>NUCLEOTIDE SEQUENCE [LARGE SCALE GENOMIC DNA]</scope>
    <source>
        <strain evidence="11">CECT 7131</strain>
    </source>
</reference>
<keyword evidence="5 7" id="KW-0456">Lyase</keyword>
<proteinExistence type="inferred from homology"/>
<dbReference type="Pfam" id="PF00215">
    <property type="entry name" value="OMPdecase"/>
    <property type="match status" value="1"/>
</dbReference>
<sequence length="237" mass="23280">MLQRPTTAAARIIPALDTPDADRAAALAAALAPHCGPLKLGLELFAAEGPAAMRRIAPLAPVFLDLKLHDIPNTVAGAVRSLLPLRPAMLTLHAGGGTAMLAAARAAAEAAGADRPILLAVTVLTSMDAAALAATGVAGDPAGQVLRLAGLALAAGADGLVCSPQEVAAIRAEFGPAPYLVVPGVRPAGSAAGDQARTATPAEAVAAGADWIVVGRPITGAADPVAALRAIAGSLPR</sequence>
<evidence type="ECO:0000313" key="11">
    <source>
        <dbReference type="Proteomes" id="UP001529369"/>
    </source>
</evidence>
<comment type="similarity">
    <text evidence="7">Belongs to the OMP decarboxylase family. Type 1 subfamily.</text>
</comment>
<dbReference type="GO" id="GO:0004590">
    <property type="term" value="F:orotidine-5'-phosphate decarboxylase activity"/>
    <property type="evidence" value="ECO:0007669"/>
    <property type="project" value="UniProtKB-EC"/>
</dbReference>
<dbReference type="PANTHER" id="PTHR32119">
    <property type="entry name" value="OROTIDINE 5'-PHOSPHATE DECARBOXYLASE"/>
    <property type="match status" value="1"/>
</dbReference>
<evidence type="ECO:0000256" key="7">
    <source>
        <dbReference type="HAMAP-Rule" id="MF_01200"/>
    </source>
</evidence>
<dbReference type="PANTHER" id="PTHR32119:SF2">
    <property type="entry name" value="OROTIDINE 5'-PHOSPHATE DECARBOXYLASE"/>
    <property type="match status" value="1"/>
</dbReference>
<dbReference type="RefSeq" id="WP_290318768.1">
    <property type="nucleotide sequence ID" value="NZ_JAUFPN010000182.1"/>
</dbReference>
<evidence type="ECO:0000256" key="8">
    <source>
        <dbReference type="RuleBase" id="RU000512"/>
    </source>
</evidence>
<dbReference type="InterPro" id="IPR013785">
    <property type="entry name" value="Aldolase_TIM"/>
</dbReference>
<dbReference type="HAMAP" id="MF_01200_B">
    <property type="entry name" value="OMPdecase_type1_B"/>
    <property type="match status" value="1"/>
</dbReference>
<feature type="binding site" evidence="7">
    <location>
        <position position="125"/>
    </location>
    <ligand>
        <name>substrate</name>
    </ligand>
</feature>
<feature type="domain" description="Orotidine 5'-phosphate decarboxylase" evidence="9">
    <location>
        <begin position="11"/>
        <end position="231"/>
    </location>
</feature>
<feature type="binding site" evidence="7">
    <location>
        <position position="17"/>
    </location>
    <ligand>
        <name>substrate</name>
    </ligand>
</feature>
<dbReference type="InterPro" id="IPR001754">
    <property type="entry name" value="OMPdeCOase_dom"/>
</dbReference>
<dbReference type="SMART" id="SM00934">
    <property type="entry name" value="OMPdecase"/>
    <property type="match status" value="1"/>
</dbReference>
<dbReference type="EMBL" id="JAUFPN010000182">
    <property type="protein sequence ID" value="MDN3566813.1"/>
    <property type="molecule type" value="Genomic_DNA"/>
</dbReference>
<feature type="binding site" evidence="7">
    <location>
        <position position="39"/>
    </location>
    <ligand>
        <name>substrate</name>
    </ligand>
</feature>
<dbReference type="InterPro" id="IPR011060">
    <property type="entry name" value="RibuloseP-bd_barrel"/>
</dbReference>
<protein>
    <recommendedName>
        <fullName evidence="7">Orotidine 5'-phosphate decarboxylase</fullName>
        <ecNumber evidence="7">4.1.1.23</ecNumber>
    </recommendedName>
    <alternativeName>
        <fullName evidence="7">OMP decarboxylase</fullName>
        <shortName evidence="7">OMPDCase</shortName>
        <shortName evidence="7">OMPdecase</shortName>
    </alternativeName>
</protein>
<dbReference type="SUPFAM" id="SSF51366">
    <property type="entry name" value="Ribulose-phoshate binding barrel"/>
    <property type="match status" value="1"/>
</dbReference>
<evidence type="ECO:0000256" key="6">
    <source>
        <dbReference type="ARBA" id="ARBA00049157"/>
    </source>
</evidence>
<evidence type="ECO:0000259" key="9">
    <source>
        <dbReference type="SMART" id="SM00934"/>
    </source>
</evidence>
<evidence type="ECO:0000256" key="5">
    <source>
        <dbReference type="ARBA" id="ARBA00023239"/>
    </source>
</evidence>
<comment type="subunit">
    <text evidence="7">Homodimer.</text>
</comment>
<feature type="binding site" evidence="7">
    <location>
        <position position="216"/>
    </location>
    <ligand>
        <name>substrate</name>
    </ligand>
</feature>
<evidence type="ECO:0000256" key="2">
    <source>
        <dbReference type="ARBA" id="ARBA00004861"/>
    </source>
</evidence>
<accession>A0ABT8AAH1</accession>
<evidence type="ECO:0000313" key="10">
    <source>
        <dbReference type="EMBL" id="MDN3566813.1"/>
    </source>
</evidence>
<dbReference type="InterPro" id="IPR018089">
    <property type="entry name" value="OMPdecase_AS"/>
</dbReference>
<keyword evidence="11" id="KW-1185">Reference proteome</keyword>
<name>A0ABT8AAH1_9PROT</name>
<dbReference type="EC" id="4.1.1.23" evidence="7"/>
<comment type="caution">
    <text evidence="10">The sequence shown here is derived from an EMBL/GenBank/DDBJ whole genome shotgun (WGS) entry which is preliminary data.</text>
</comment>
<feature type="binding site" evidence="7">
    <location>
        <position position="186"/>
    </location>
    <ligand>
        <name>substrate</name>
    </ligand>
</feature>
<feature type="binding site" evidence="7">
    <location>
        <position position="195"/>
    </location>
    <ligand>
        <name>substrate</name>
    </ligand>
</feature>
<gene>
    <name evidence="7 10" type="primary">pyrF</name>
    <name evidence="10" type="ORF">QWZ14_20750</name>
</gene>
<feature type="binding site" evidence="7">
    <location>
        <begin position="65"/>
        <end position="74"/>
    </location>
    <ligand>
        <name>substrate</name>
    </ligand>
</feature>
<dbReference type="Proteomes" id="UP001529369">
    <property type="component" value="Unassembled WGS sequence"/>
</dbReference>
<dbReference type="Gene3D" id="3.20.20.70">
    <property type="entry name" value="Aldolase class I"/>
    <property type="match status" value="1"/>
</dbReference>
<keyword evidence="4 7" id="KW-0665">Pyrimidine biosynthesis</keyword>
<dbReference type="NCBIfam" id="TIGR01740">
    <property type="entry name" value="pyrF"/>
    <property type="match status" value="1"/>
</dbReference>
<comment type="function">
    <text evidence="1 7">Catalyzes the decarboxylation of orotidine 5'-monophosphate (OMP) to uridine 5'-monophosphate (UMP).</text>
</comment>
<comment type="pathway">
    <text evidence="2 7 8">Pyrimidine metabolism; UMP biosynthesis via de novo pathway; UMP from orotate: step 2/2.</text>
</comment>
<evidence type="ECO:0000256" key="4">
    <source>
        <dbReference type="ARBA" id="ARBA00022975"/>
    </source>
</evidence>
<dbReference type="PROSITE" id="PS00156">
    <property type="entry name" value="OMPDECASE"/>
    <property type="match status" value="1"/>
</dbReference>
<dbReference type="CDD" id="cd04725">
    <property type="entry name" value="OMP_decarboxylase_like"/>
    <property type="match status" value="1"/>
</dbReference>
<dbReference type="NCBIfam" id="NF001273">
    <property type="entry name" value="PRK00230.1"/>
    <property type="match status" value="1"/>
</dbReference>
<organism evidence="10 11">
    <name type="scientific">Paeniroseomonas aquatica</name>
    <dbReference type="NCBI Taxonomy" id="373043"/>
    <lineage>
        <taxon>Bacteria</taxon>
        <taxon>Pseudomonadati</taxon>
        <taxon>Pseudomonadota</taxon>
        <taxon>Alphaproteobacteria</taxon>
        <taxon>Acetobacterales</taxon>
        <taxon>Acetobacteraceae</taxon>
        <taxon>Paeniroseomonas</taxon>
    </lineage>
</organism>
<evidence type="ECO:0000256" key="3">
    <source>
        <dbReference type="ARBA" id="ARBA00022793"/>
    </source>
</evidence>
<dbReference type="InterPro" id="IPR047596">
    <property type="entry name" value="OMPdecase_bac"/>
</dbReference>
<comment type="catalytic activity">
    <reaction evidence="6 7 8">
        <text>orotidine 5'-phosphate + H(+) = UMP + CO2</text>
        <dbReference type="Rhea" id="RHEA:11596"/>
        <dbReference type="ChEBI" id="CHEBI:15378"/>
        <dbReference type="ChEBI" id="CHEBI:16526"/>
        <dbReference type="ChEBI" id="CHEBI:57538"/>
        <dbReference type="ChEBI" id="CHEBI:57865"/>
        <dbReference type="EC" id="4.1.1.23"/>
    </reaction>
</comment>
<feature type="binding site" evidence="7">
    <location>
        <position position="215"/>
    </location>
    <ligand>
        <name>substrate</name>
    </ligand>
</feature>